<keyword evidence="10" id="KW-1185">Reference proteome</keyword>
<keyword evidence="8" id="KW-0732">Signal</keyword>
<feature type="signal peptide" evidence="8">
    <location>
        <begin position="1"/>
        <end position="19"/>
    </location>
</feature>
<evidence type="ECO:0000256" key="4">
    <source>
        <dbReference type="ARBA" id="ARBA00022452"/>
    </source>
</evidence>
<accession>A0ABU1AVE2</accession>
<reference evidence="9 10" key="1">
    <citation type="submission" date="2023-04" db="EMBL/GenBank/DDBJ databases">
        <title>A novel bacteria isolated from coastal sediment.</title>
        <authorList>
            <person name="Liu X.-J."/>
            <person name="Du Z.-J."/>
        </authorList>
    </citation>
    <scope>NUCLEOTIDE SEQUENCE [LARGE SCALE GENOMIC DNA]</scope>
    <source>
        <strain evidence="9 10">SDUM461003</strain>
    </source>
</reference>
<evidence type="ECO:0000313" key="10">
    <source>
        <dbReference type="Proteomes" id="UP001225316"/>
    </source>
</evidence>
<dbReference type="Pfam" id="PF02321">
    <property type="entry name" value="OEP"/>
    <property type="match status" value="2"/>
</dbReference>
<dbReference type="RefSeq" id="WP_308950577.1">
    <property type="nucleotide sequence ID" value="NZ_JARXHW010000025.1"/>
</dbReference>
<proteinExistence type="inferred from homology"/>
<dbReference type="InterPro" id="IPR003423">
    <property type="entry name" value="OMP_efflux"/>
</dbReference>
<keyword evidence="3" id="KW-0813">Transport</keyword>
<evidence type="ECO:0000256" key="5">
    <source>
        <dbReference type="ARBA" id="ARBA00022692"/>
    </source>
</evidence>
<comment type="caution">
    <text evidence="9">The sequence shown here is derived from an EMBL/GenBank/DDBJ whole genome shotgun (WGS) entry which is preliminary data.</text>
</comment>
<keyword evidence="5" id="KW-0812">Transmembrane</keyword>
<protein>
    <submittedName>
        <fullName evidence="9">TolC family protein</fullName>
    </submittedName>
</protein>
<dbReference type="Proteomes" id="UP001225316">
    <property type="component" value="Unassembled WGS sequence"/>
</dbReference>
<name>A0ABU1AVE2_9BACT</name>
<evidence type="ECO:0000256" key="8">
    <source>
        <dbReference type="SAM" id="SignalP"/>
    </source>
</evidence>
<dbReference type="SUPFAM" id="SSF56954">
    <property type="entry name" value="Outer membrane efflux proteins (OEP)"/>
    <property type="match status" value="1"/>
</dbReference>
<evidence type="ECO:0000313" key="9">
    <source>
        <dbReference type="EMBL" id="MDQ8208124.1"/>
    </source>
</evidence>
<sequence length="491" mass="54547">MIRFTVTTLWILAAGALYAQSESSWGLSVEEAVIKALQNNRELRVQQLVPVIAGAFEKIERGVYDPELYASFEHIEEIASETSRSTGGQFSVEGDDVEAELGLRQRLPFGTELEASVASTRSISNRAPEQQQARYGLSITQQLLRGFGTTVNLASLRQAKLDTLASQYELAGFTQALVAEVETAYWNFVAATEAIAVFEQSLELAQSQLDEIESRIEVGSLSKNQAAAARAELALQQQSLIDAQSERSQRLYELMRRIYPDLPVEQVLPLQATSLPDIDSSLQADRQAHIQLALQARPEIEEAQLRLQREQLETVVTRNGRLPQLELFINLGHSGYADSFRQSFRENDGDNHDYTVGFEFSQVLGQRAARARDRIAQAQTEQAEQALANLRSLVRYDVLLALNELERAQKQVSASAVTRSYNAQSLAAEEDRFEVGSGTSLDVARAQRDLVQSRIAEIQARVAYLIAKVELYRADGSLLERRGIRLGGEGD</sequence>
<gene>
    <name evidence="9" type="ORF">QEH52_11435</name>
</gene>
<evidence type="ECO:0000256" key="1">
    <source>
        <dbReference type="ARBA" id="ARBA00004442"/>
    </source>
</evidence>
<keyword evidence="7" id="KW-0998">Cell outer membrane</keyword>
<dbReference type="EMBL" id="JARXHW010000025">
    <property type="protein sequence ID" value="MDQ8208124.1"/>
    <property type="molecule type" value="Genomic_DNA"/>
</dbReference>
<evidence type="ECO:0000256" key="7">
    <source>
        <dbReference type="ARBA" id="ARBA00023237"/>
    </source>
</evidence>
<organism evidence="9 10">
    <name type="scientific">Thalassobacterium maritimum</name>
    <dbReference type="NCBI Taxonomy" id="3041265"/>
    <lineage>
        <taxon>Bacteria</taxon>
        <taxon>Pseudomonadati</taxon>
        <taxon>Verrucomicrobiota</taxon>
        <taxon>Opitutia</taxon>
        <taxon>Puniceicoccales</taxon>
        <taxon>Coraliomargaritaceae</taxon>
        <taxon>Thalassobacterium</taxon>
    </lineage>
</organism>
<keyword evidence="4" id="KW-1134">Transmembrane beta strand</keyword>
<dbReference type="InterPro" id="IPR051906">
    <property type="entry name" value="TolC-like"/>
</dbReference>
<dbReference type="PANTHER" id="PTHR30026:SF23">
    <property type="entry name" value="TO APRF-PUTATIVE OUTER MEMBRANE EFFLUX PROTEIN OR SECRETED ALKALINE PHOSPHATASE-RELATED"/>
    <property type="match status" value="1"/>
</dbReference>
<comment type="subcellular location">
    <subcellularLocation>
        <location evidence="1">Cell outer membrane</location>
    </subcellularLocation>
</comment>
<dbReference type="Gene3D" id="1.20.1600.10">
    <property type="entry name" value="Outer membrane efflux proteins (OEP)"/>
    <property type="match status" value="1"/>
</dbReference>
<comment type="similarity">
    <text evidence="2">Belongs to the outer membrane factor (OMF) (TC 1.B.17) family.</text>
</comment>
<evidence type="ECO:0000256" key="6">
    <source>
        <dbReference type="ARBA" id="ARBA00023136"/>
    </source>
</evidence>
<feature type="chain" id="PRO_5046078180" evidence="8">
    <location>
        <begin position="20"/>
        <end position="491"/>
    </location>
</feature>
<evidence type="ECO:0000256" key="3">
    <source>
        <dbReference type="ARBA" id="ARBA00022448"/>
    </source>
</evidence>
<evidence type="ECO:0000256" key="2">
    <source>
        <dbReference type="ARBA" id="ARBA00007613"/>
    </source>
</evidence>
<keyword evidence="6" id="KW-0472">Membrane</keyword>
<dbReference type="PANTHER" id="PTHR30026">
    <property type="entry name" value="OUTER MEMBRANE PROTEIN TOLC"/>
    <property type="match status" value="1"/>
</dbReference>